<dbReference type="EMBL" id="ABEU02000012">
    <property type="protein sequence ID" value="PNR44159.1"/>
    <property type="molecule type" value="Genomic_DNA"/>
</dbReference>
<reference evidence="1 3" key="1">
    <citation type="journal article" date="2008" name="Science">
        <title>The Physcomitrella genome reveals evolutionary insights into the conquest of land by plants.</title>
        <authorList>
            <person name="Rensing S."/>
            <person name="Lang D."/>
            <person name="Zimmer A."/>
            <person name="Terry A."/>
            <person name="Salamov A."/>
            <person name="Shapiro H."/>
            <person name="Nishiyama T."/>
            <person name="Perroud P.-F."/>
            <person name="Lindquist E."/>
            <person name="Kamisugi Y."/>
            <person name="Tanahashi T."/>
            <person name="Sakakibara K."/>
            <person name="Fujita T."/>
            <person name="Oishi K."/>
            <person name="Shin-I T."/>
            <person name="Kuroki Y."/>
            <person name="Toyoda A."/>
            <person name="Suzuki Y."/>
            <person name="Hashimoto A."/>
            <person name="Yamaguchi K."/>
            <person name="Sugano A."/>
            <person name="Kohara Y."/>
            <person name="Fujiyama A."/>
            <person name="Anterola A."/>
            <person name="Aoki S."/>
            <person name="Ashton N."/>
            <person name="Barbazuk W.B."/>
            <person name="Barker E."/>
            <person name="Bennetzen J."/>
            <person name="Bezanilla M."/>
            <person name="Blankenship R."/>
            <person name="Cho S.H."/>
            <person name="Dutcher S."/>
            <person name="Estelle M."/>
            <person name="Fawcett J.A."/>
            <person name="Gundlach H."/>
            <person name="Hanada K."/>
            <person name="Heyl A."/>
            <person name="Hicks K.A."/>
            <person name="Hugh J."/>
            <person name="Lohr M."/>
            <person name="Mayer K."/>
            <person name="Melkozernov A."/>
            <person name="Murata T."/>
            <person name="Nelson D."/>
            <person name="Pils B."/>
            <person name="Prigge M."/>
            <person name="Reiss B."/>
            <person name="Renner T."/>
            <person name="Rombauts S."/>
            <person name="Rushton P."/>
            <person name="Sanderfoot A."/>
            <person name="Schween G."/>
            <person name="Shiu S.-H."/>
            <person name="Stueber K."/>
            <person name="Theodoulou F.L."/>
            <person name="Tu H."/>
            <person name="Van de Peer Y."/>
            <person name="Verrier P.J."/>
            <person name="Waters E."/>
            <person name="Wood A."/>
            <person name="Yang L."/>
            <person name="Cove D."/>
            <person name="Cuming A."/>
            <person name="Hasebe M."/>
            <person name="Lucas S."/>
            <person name="Mishler D.B."/>
            <person name="Reski R."/>
            <person name="Grigoriev I."/>
            <person name="Quatrano R.S."/>
            <person name="Boore J.L."/>
        </authorList>
    </citation>
    <scope>NUCLEOTIDE SEQUENCE [LARGE SCALE GENOMIC DNA]</scope>
    <source>
        <strain evidence="2 3">cv. Gransden 2004</strain>
    </source>
</reference>
<dbReference type="EnsemblPlants" id="Pp3c12_21110V3.1">
    <property type="protein sequence ID" value="PAC:32972322.CDS.1"/>
    <property type="gene ID" value="Pp3c12_21110"/>
</dbReference>
<gene>
    <name evidence="1" type="ORF">PHYPA_016543</name>
</gene>
<organism evidence="1">
    <name type="scientific">Physcomitrium patens</name>
    <name type="common">Spreading-leaved earth moss</name>
    <name type="synonym">Physcomitrella patens</name>
    <dbReference type="NCBI Taxonomy" id="3218"/>
    <lineage>
        <taxon>Eukaryota</taxon>
        <taxon>Viridiplantae</taxon>
        <taxon>Streptophyta</taxon>
        <taxon>Embryophyta</taxon>
        <taxon>Bryophyta</taxon>
        <taxon>Bryophytina</taxon>
        <taxon>Bryopsida</taxon>
        <taxon>Funariidae</taxon>
        <taxon>Funariales</taxon>
        <taxon>Funariaceae</taxon>
        <taxon>Physcomitrium</taxon>
    </lineage>
</organism>
<sequence length="52" mass="5989">MWKQVRKILVECPSGPQRHANVRTNAALLQNFVFSSDAENIIRAKSFVKLEF</sequence>
<reference evidence="2" key="3">
    <citation type="submission" date="2020-12" db="UniProtKB">
        <authorList>
            <consortium name="EnsemblPlants"/>
        </authorList>
    </citation>
    <scope>IDENTIFICATION</scope>
</reference>
<protein>
    <submittedName>
        <fullName evidence="1 2">Uncharacterized protein</fullName>
    </submittedName>
</protein>
<keyword evidence="3" id="KW-1185">Reference proteome</keyword>
<evidence type="ECO:0000313" key="1">
    <source>
        <dbReference type="EMBL" id="PNR44159.1"/>
    </source>
</evidence>
<dbReference type="InParanoid" id="A0A2K1JRJ9"/>
<dbReference type="Gramene" id="Pp3c12_21110V3.2">
    <property type="protein sequence ID" value="PAC:32972323.CDS.1"/>
    <property type="gene ID" value="Pp3c12_21110"/>
</dbReference>
<name>A0A2K1JRJ9_PHYPA</name>
<evidence type="ECO:0000313" key="3">
    <source>
        <dbReference type="Proteomes" id="UP000006727"/>
    </source>
</evidence>
<evidence type="ECO:0000313" key="2">
    <source>
        <dbReference type="EnsemblPlants" id="PAC:32972322.CDS.1"/>
    </source>
</evidence>
<dbReference type="EnsemblPlants" id="Pp3c12_21110V3.2">
    <property type="protein sequence ID" value="PAC:32972323.CDS.1"/>
    <property type="gene ID" value="Pp3c12_21110"/>
</dbReference>
<dbReference type="AlphaFoldDB" id="A0A2K1JRJ9"/>
<dbReference type="PaxDb" id="3218-PP1S108_131V6.1"/>
<accession>A0A2K1JRJ9</accession>
<dbReference type="Proteomes" id="UP000006727">
    <property type="component" value="Chromosome 12"/>
</dbReference>
<reference evidence="1 3" key="2">
    <citation type="journal article" date="2018" name="Plant J.">
        <title>The Physcomitrella patens chromosome-scale assembly reveals moss genome structure and evolution.</title>
        <authorList>
            <person name="Lang D."/>
            <person name="Ullrich K.K."/>
            <person name="Murat F."/>
            <person name="Fuchs J."/>
            <person name="Jenkins J."/>
            <person name="Haas F.B."/>
            <person name="Piednoel M."/>
            <person name="Gundlach H."/>
            <person name="Van Bel M."/>
            <person name="Meyberg R."/>
            <person name="Vives C."/>
            <person name="Morata J."/>
            <person name="Symeonidi A."/>
            <person name="Hiss M."/>
            <person name="Muchero W."/>
            <person name="Kamisugi Y."/>
            <person name="Saleh O."/>
            <person name="Blanc G."/>
            <person name="Decker E.L."/>
            <person name="van Gessel N."/>
            <person name="Grimwood J."/>
            <person name="Hayes R.D."/>
            <person name="Graham S.W."/>
            <person name="Gunter L.E."/>
            <person name="McDaniel S.F."/>
            <person name="Hoernstein S.N.W."/>
            <person name="Larsson A."/>
            <person name="Li F.W."/>
            <person name="Perroud P.F."/>
            <person name="Phillips J."/>
            <person name="Ranjan P."/>
            <person name="Rokshar D.S."/>
            <person name="Rothfels C.J."/>
            <person name="Schneider L."/>
            <person name="Shu S."/>
            <person name="Stevenson D.W."/>
            <person name="Thummler F."/>
            <person name="Tillich M."/>
            <person name="Villarreal Aguilar J.C."/>
            <person name="Widiez T."/>
            <person name="Wong G.K."/>
            <person name="Wymore A."/>
            <person name="Zhang Y."/>
            <person name="Zimmer A.D."/>
            <person name="Quatrano R.S."/>
            <person name="Mayer K.F.X."/>
            <person name="Goodstein D."/>
            <person name="Casacuberta J.M."/>
            <person name="Vandepoele K."/>
            <person name="Reski R."/>
            <person name="Cuming A.C."/>
            <person name="Tuskan G.A."/>
            <person name="Maumus F."/>
            <person name="Salse J."/>
            <person name="Schmutz J."/>
            <person name="Rensing S.A."/>
        </authorList>
    </citation>
    <scope>NUCLEOTIDE SEQUENCE [LARGE SCALE GENOMIC DNA]</scope>
    <source>
        <strain evidence="2 3">cv. Gransden 2004</strain>
    </source>
</reference>
<proteinExistence type="predicted"/>
<dbReference type="Gramene" id="Pp3c12_21110V3.1">
    <property type="protein sequence ID" value="PAC:32972322.CDS.1"/>
    <property type="gene ID" value="Pp3c12_21110"/>
</dbReference>